<dbReference type="OrthoDB" id="3389160at2"/>
<name>A0A5C4IYA1_9ACTN</name>
<dbReference type="RefSeq" id="WP_138650683.1">
    <property type="nucleotide sequence ID" value="NZ_VCKW01000509.1"/>
</dbReference>
<dbReference type="EMBL" id="VCKW01000509">
    <property type="protein sequence ID" value="TMQ82553.1"/>
    <property type="molecule type" value="Genomic_DNA"/>
</dbReference>
<evidence type="ECO:0008006" key="3">
    <source>
        <dbReference type="Google" id="ProtNLM"/>
    </source>
</evidence>
<proteinExistence type="predicted"/>
<organism evidence="1 2">
    <name type="scientific">Actinomadura soli</name>
    <dbReference type="NCBI Taxonomy" id="2508997"/>
    <lineage>
        <taxon>Bacteria</taxon>
        <taxon>Bacillati</taxon>
        <taxon>Actinomycetota</taxon>
        <taxon>Actinomycetes</taxon>
        <taxon>Streptosporangiales</taxon>
        <taxon>Thermomonosporaceae</taxon>
        <taxon>Actinomadura</taxon>
    </lineage>
</organism>
<evidence type="ECO:0000313" key="1">
    <source>
        <dbReference type="EMBL" id="TMQ82553.1"/>
    </source>
</evidence>
<sequence>MGIDVIPFEERFVAPAAELLAADHAPAGKARLELCDVDVASRLVSAWHDTGPAIAVVDDGTLLGFVAATPADRHDDQHSSIRLHQHASAPRGKREIYRRLYRALAGQLIDLGGFEHAIALSASHHDVVTSLFELGFGIDQIKGLRATSSPIQTVQATQDAQDARDVQVRQANANDLKDLLSLTVELQKFHAGPPALRPALFNLRSRRARTVSTCPQQRSAWLP</sequence>
<evidence type="ECO:0000313" key="2">
    <source>
        <dbReference type="Proteomes" id="UP000309174"/>
    </source>
</evidence>
<gene>
    <name evidence="1" type="ORF">ETD83_41305</name>
</gene>
<dbReference type="AlphaFoldDB" id="A0A5C4IYA1"/>
<dbReference type="Proteomes" id="UP000309174">
    <property type="component" value="Unassembled WGS sequence"/>
</dbReference>
<comment type="caution">
    <text evidence="1">The sequence shown here is derived from an EMBL/GenBank/DDBJ whole genome shotgun (WGS) entry which is preliminary data.</text>
</comment>
<keyword evidence="2" id="KW-1185">Reference proteome</keyword>
<reference evidence="1 2" key="1">
    <citation type="submission" date="2019-05" db="EMBL/GenBank/DDBJ databases">
        <title>Draft genome sequence of Actinomadura sp. 14C53.</title>
        <authorList>
            <person name="Saricaoglu S."/>
            <person name="Isik K."/>
        </authorList>
    </citation>
    <scope>NUCLEOTIDE SEQUENCE [LARGE SCALE GENOMIC DNA]</scope>
    <source>
        <strain evidence="1 2">14C53</strain>
    </source>
</reference>
<accession>A0A5C4IYA1</accession>
<protein>
    <recommendedName>
        <fullName evidence="3">N-acetyltransferase domain-containing protein</fullName>
    </recommendedName>
</protein>